<evidence type="ECO:0000313" key="3">
    <source>
        <dbReference type="Proteomes" id="UP001634393"/>
    </source>
</evidence>
<sequence>MQSGAAKSSSTASSRPSKILLFDRRYGFVLDEWTEPSQEALSGGRGMFCIVPLAKTLFDKASESINIVASNTLKVLERPELLSPKVVQATLSDQVHKIAASVKQTGSILMATKRNESISSSSHISAEEHSGSNAE</sequence>
<feature type="region of interest" description="Disordered" evidence="1">
    <location>
        <begin position="114"/>
        <end position="135"/>
    </location>
</feature>
<name>A0ABD3T0D9_9LAMI</name>
<proteinExistence type="predicted"/>
<reference evidence="2 3" key="1">
    <citation type="submission" date="2024-12" db="EMBL/GenBank/DDBJ databases">
        <title>The unique morphological basis and parallel evolutionary history of personate flowers in Penstemon.</title>
        <authorList>
            <person name="Depatie T.H."/>
            <person name="Wessinger C.A."/>
        </authorList>
    </citation>
    <scope>NUCLEOTIDE SEQUENCE [LARGE SCALE GENOMIC DNA]</scope>
    <source>
        <strain evidence="2">WTNN_2</strain>
        <tissue evidence="2">Leaf</tissue>
    </source>
</reference>
<accession>A0ABD3T0D9</accession>
<gene>
    <name evidence="2" type="ORF">ACJIZ3_019159</name>
</gene>
<dbReference type="Proteomes" id="UP001634393">
    <property type="component" value="Unassembled WGS sequence"/>
</dbReference>
<dbReference type="PANTHER" id="PTHR48204:SF1">
    <property type="entry name" value="OS07G0265100 PROTEIN"/>
    <property type="match status" value="1"/>
</dbReference>
<dbReference type="AlphaFoldDB" id="A0ABD3T0D9"/>
<dbReference type="EMBL" id="JBJXBP010000005">
    <property type="protein sequence ID" value="KAL3830357.1"/>
    <property type="molecule type" value="Genomic_DNA"/>
</dbReference>
<organism evidence="2 3">
    <name type="scientific">Penstemon smallii</name>
    <dbReference type="NCBI Taxonomy" id="265156"/>
    <lineage>
        <taxon>Eukaryota</taxon>
        <taxon>Viridiplantae</taxon>
        <taxon>Streptophyta</taxon>
        <taxon>Embryophyta</taxon>
        <taxon>Tracheophyta</taxon>
        <taxon>Spermatophyta</taxon>
        <taxon>Magnoliopsida</taxon>
        <taxon>eudicotyledons</taxon>
        <taxon>Gunneridae</taxon>
        <taxon>Pentapetalae</taxon>
        <taxon>asterids</taxon>
        <taxon>lamiids</taxon>
        <taxon>Lamiales</taxon>
        <taxon>Plantaginaceae</taxon>
        <taxon>Cheloneae</taxon>
        <taxon>Penstemon</taxon>
    </lineage>
</organism>
<evidence type="ECO:0000313" key="2">
    <source>
        <dbReference type="EMBL" id="KAL3830357.1"/>
    </source>
</evidence>
<keyword evidence="3" id="KW-1185">Reference proteome</keyword>
<comment type="caution">
    <text evidence="2">The sequence shown here is derived from an EMBL/GenBank/DDBJ whole genome shotgun (WGS) entry which is preliminary data.</text>
</comment>
<dbReference type="PANTHER" id="PTHR48204">
    <property type="entry name" value="OS07G0265100 PROTEIN"/>
    <property type="match status" value="1"/>
</dbReference>
<feature type="compositionally biased region" description="Basic and acidic residues" evidence="1">
    <location>
        <begin position="125"/>
        <end position="135"/>
    </location>
</feature>
<evidence type="ECO:0000256" key="1">
    <source>
        <dbReference type="SAM" id="MobiDB-lite"/>
    </source>
</evidence>
<protein>
    <submittedName>
        <fullName evidence="2">Uncharacterized protein</fullName>
    </submittedName>
</protein>